<dbReference type="AlphaFoldDB" id="A0A385YWR7"/>
<evidence type="ECO:0000259" key="6">
    <source>
        <dbReference type="PROSITE" id="PS51935"/>
    </source>
</evidence>
<accession>A0A385YWR7</accession>
<dbReference type="GO" id="GO:0006508">
    <property type="term" value="P:proteolysis"/>
    <property type="evidence" value="ECO:0007669"/>
    <property type="project" value="UniProtKB-KW"/>
</dbReference>
<keyword evidence="2" id="KW-0645">Protease</keyword>
<keyword evidence="8" id="KW-1185">Reference proteome</keyword>
<dbReference type="InterPro" id="IPR038765">
    <property type="entry name" value="Papain-like_cys_pep_sf"/>
</dbReference>
<keyword evidence="5" id="KW-0732">Signal</keyword>
<name>A0A385YWR7_9PSED</name>
<dbReference type="Gene3D" id="3.90.1720.10">
    <property type="entry name" value="endopeptidase domain like (from Nostoc punctiforme)"/>
    <property type="match status" value="1"/>
</dbReference>
<comment type="similarity">
    <text evidence="1">Belongs to the peptidase C40 family.</text>
</comment>
<evidence type="ECO:0000256" key="2">
    <source>
        <dbReference type="ARBA" id="ARBA00022670"/>
    </source>
</evidence>
<dbReference type="RefSeq" id="WP_119891770.1">
    <property type="nucleotide sequence ID" value="NZ_CP032419.1"/>
</dbReference>
<dbReference type="Proteomes" id="UP000265560">
    <property type="component" value="Chromosome"/>
</dbReference>
<dbReference type="EMBL" id="CP032419">
    <property type="protein sequence ID" value="AYC31136.1"/>
    <property type="molecule type" value="Genomic_DNA"/>
</dbReference>
<keyword evidence="4" id="KW-0788">Thiol protease</keyword>
<evidence type="ECO:0000256" key="5">
    <source>
        <dbReference type="SAM" id="SignalP"/>
    </source>
</evidence>
<dbReference type="GO" id="GO:0008234">
    <property type="term" value="F:cysteine-type peptidase activity"/>
    <property type="evidence" value="ECO:0007669"/>
    <property type="project" value="UniProtKB-KW"/>
</dbReference>
<dbReference type="PANTHER" id="PTHR47053:SF1">
    <property type="entry name" value="MUREIN DD-ENDOPEPTIDASE MEPH-RELATED"/>
    <property type="match status" value="1"/>
</dbReference>
<dbReference type="InterPro" id="IPR000064">
    <property type="entry name" value="NLP_P60_dom"/>
</dbReference>
<keyword evidence="3" id="KW-0378">Hydrolase</keyword>
<dbReference type="KEGG" id="pcav:D3880_01470"/>
<protein>
    <submittedName>
        <fullName evidence="7">NlpC/P60 family protein</fullName>
    </submittedName>
</protein>
<dbReference type="OrthoDB" id="9807055at2"/>
<evidence type="ECO:0000313" key="8">
    <source>
        <dbReference type="Proteomes" id="UP000265560"/>
    </source>
</evidence>
<organism evidence="7 8">
    <name type="scientific">Pseudomonas cavernae</name>
    <dbReference type="NCBI Taxonomy" id="2320867"/>
    <lineage>
        <taxon>Bacteria</taxon>
        <taxon>Pseudomonadati</taxon>
        <taxon>Pseudomonadota</taxon>
        <taxon>Gammaproteobacteria</taxon>
        <taxon>Pseudomonadales</taxon>
        <taxon>Pseudomonadaceae</taxon>
        <taxon>Pseudomonas</taxon>
    </lineage>
</organism>
<evidence type="ECO:0000256" key="1">
    <source>
        <dbReference type="ARBA" id="ARBA00007074"/>
    </source>
</evidence>
<dbReference type="Pfam" id="PF00877">
    <property type="entry name" value="NLPC_P60"/>
    <property type="match status" value="1"/>
</dbReference>
<dbReference type="PROSITE" id="PS51935">
    <property type="entry name" value="NLPC_P60"/>
    <property type="match status" value="1"/>
</dbReference>
<feature type="chain" id="PRO_5017463406" evidence="5">
    <location>
        <begin position="22"/>
        <end position="199"/>
    </location>
</feature>
<feature type="domain" description="NlpC/P60" evidence="6">
    <location>
        <begin position="59"/>
        <end position="184"/>
    </location>
</feature>
<evidence type="ECO:0000313" key="7">
    <source>
        <dbReference type="EMBL" id="AYC31136.1"/>
    </source>
</evidence>
<sequence>MRLIYLTWLAICLSLPLAAQASNRYQPLPAGATGHTAKSGAVSTPRVYSAFAQPDSLAAAHSSKVLSRAVNMLGTPYRWGGSSPKRGFDCSGLVKYAFSAIDEVDLPRTSSAMSRAEGQKVARDELEPGDLLFFNIKSRRINHVAIYLGNDRFIHAPRRGKKVSIGDLNKPYWKRHYALAKRVLPETAPAKEPLRLSQR</sequence>
<evidence type="ECO:0000256" key="3">
    <source>
        <dbReference type="ARBA" id="ARBA00022801"/>
    </source>
</evidence>
<gene>
    <name evidence="7" type="ORF">D3880_01470</name>
</gene>
<proteinExistence type="inferred from homology"/>
<reference evidence="8" key="1">
    <citation type="submission" date="2018-09" db="EMBL/GenBank/DDBJ databases">
        <authorList>
            <person name="Zhu H."/>
        </authorList>
    </citation>
    <scope>NUCLEOTIDE SEQUENCE [LARGE SCALE GENOMIC DNA]</scope>
    <source>
        <strain evidence="8">K2W31S-8</strain>
    </source>
</reference>
<dbReference type="SUPFAM" id="SSF54001">
    <property type="entry name" value="Cysteine proteinases"/>
    <property type="match status" value="1"/>
</dbReference>
<evidence type="ECO:0000256" key="4">
    <source>
        <dbReference type="ARBA" id="ARBA00022807"/>
    </source>
</evidence>
<dbReference type="PANTHER" id="PTHR47053">
    <property type="entry name" value="MUREIN DD-ENDOPEPTIDASE MEPH-RELATED"/>
    <property type="match status" value="1"/>
</dbReference>
<dbReference type="InterPro" id="IPR051202">
    <property type="entry name" value="Peptidase_C40"/>
</dbReference>
<feature type="signal peptide" evidence="5">
    <location>
        <begin position="1"/>
        <end position="21"/>
    </location>
</feature>